<dbReference type="KEGG" id="ahal:FTX54_016255"/>
<dbReference type="Gene3D" id="1.20.120.450">
    <property type="entry name" value="dinb family like domain"/>
    <property type="match status" value="1"/>
</dbReference>
<organism evidence="4 5">
    <name type="scientific">Alkalicoccus halolimnae</name>
    <dbReference type="NCBI Taxonomy" id="1667239"/>
    <lineage>
        <taxon>Bacteria</taxon>
        <taxon>Bacillati</taxon>
        <taxon>Bacillota</taxon>
        <taxon>Bacilli</taxon>
        <taxon>Bacillales</taxon>
        <taxon>Bacillaceae</taxon>
        <taxon>Alkalicoccus</taxon>
    </lineage>
</organism>
<reference evidence="4 5" key="1">
    <citation type="submission" date="2024-01" db="EMBL/GenBank/DDBJ databases">
        <title>Complete Genome Sequence of Alkalicoccus halolimnae BZ-SZ-XJ29T, a Moderately Halophilic Bacterium Isolated from a Salt Lake.</title>
        <authorList>
            <person name="Zhao B."/>
        </authorList>
    </citation>
    <scope>NUCLEOTIDE SEQUENCE [LARGE SCALE GENOMIC DNA]</scope>
    <source>
        <strain evidence="4 5">BZ-SZ-XJ29</strain>
    </source>
</reference>
<evidence type="ECO:0000256" key="2">
    <source>
        <dbReference type="ARBA" id="ARBA00022723"/>
    </source>
</evidence>
<protein>
    <submittedName>
        <fullName evidence="4">DinB family protein</fullName>
    </submittedName>
</protein>
<evidence type="ECO:0000256" key="3">
    <source>
        <dbReference type="PIRSR" id="PIRSR607837-1"/>
    </source>
</evidence>
<keyword evidence="5" id="KW-1185">Reference proteome</keyword>
<dbReference type="InterPro" id="IPR007837">
    <property type="entry name" value="DinB"/>
</dbReference>
<name>A0A5C7F821_9BACI</name>
<evidence type="ECO:0000313" key="4">
    <source>
        <dbReference type="EMBL" id="WWD79922.1"/>
    </source>
</evidence>
<dbReference type="Pfam" id="PF05163">
    <property type="entry name" value="DinB"/>
    <property type="match status" value="1"/>
</dbReference>
<feature type="binding site" evidence="3">
    <location>
        <position position="48"/>
    </location>
    <ligand>
        <name>a divalent metal cation</name>
        <dbReference type="ChEBI" id="CHEBI:60240"/>
    </ligand>
</feature>
<accession>A0A5C7F821</accession>
<comment type="similarity">
    <text evidence="1">Belongs to the DinB family.</text>
</comment>
<dbReference type="AlphaFoldDB" id="A0A5C7F821"/>
<feature type="binding site" evidence="3">
    <location>
        <position position="126"/>
    </location>
    <ligand>
        <name>a divalent metal cation</name>
        <dbReference type="ChEBI" id="CHEBI:60240"/>
    </ligand>
</feature>
<dbReference type="RefSeq" id="WP_147802612.1">
    <property type="nucleotide sequence ID" value="NZ_CP144914.1"/>
</dbReference>
<proteinExistence type="inferred from homology"/>
<evidence type="ECO:0000256" key="1">
    <source>
        <dbReference type="ARBA" id="ARBA00008635"/>
    </source>
</evidence>
<dbReference type="GO" id="GO:0046872">
    <property type="term" value="F:metal ion binding"/>
    <property type="evidence" value="ECO:0007669"/>
    <property type="project" value="UniProtKB-KW"/>
</dbReference>
<keyword evidence="2 3" id="KW-0479">Metal-binding</keyword>
<gene>
    <name evidence="4" type="ORF">FTX54_016255</name>
</gene>
<feature type="binding site" evidence="3">
    <location>
        <position position="130"/>
    </location>
    <ligand>
        <name>a divalent metal cation</name>
        <dbReference type="ChEBI" id="CHEBI:60240"/>
    </ligand>
</feature>
<dbReference type="SUPFAM" id="SSF109854">
    <property type="entry name" value="DinB/YfiT-like putative metalloenzymes"/>
    <property type="match status" value="1"/>
</dbReference>
<dbReference type="OrthoDB" id="119432at2"/>
<dbReference type="Proteomes" id="UP000321816">
    <property type="component" value="Chromosome"/>
</dbReference>
<dbReference type="EMBL" id="CP144914">
    <property type="protein sequence ID" value="WWD79922.1"/>
    <property type="molecule type" value="Genomic_DNA"/>
</dbReference>
<sequence length="151" mass="17481">MYKNAAYLKKYFLAHREVTKELVEKIDREHYGYQPTSTSMTAEQLVVHMLTAFHQFVSTAAGKNPENLHEDTENVSLNELAERYTQADVRLIESLDESALDETIDLTEMIGKKVPAWKVIEMAVDHEINHKGNLFVYVREMGYNQLPMFVK</sequence>
<dbReference type="InterPro" id="IPR034660">
    <property type="entry name" value="DinB/YfiT-like"/>
</dbReference>
<evidence type="ECO:0000313" key="5">
    <source>
        <dbReference type="Proteomes" id="UP000321816"/>
    </source>
</evidence>